<gene>
    <name evidence="2" type="ORF">A2720_04660</name>
</gene>
<dbReference type="CDD" id="cd02414">
    <property type="entry name" value="KH-II_Jag"/>
    <property type="match status" value="1"/>
</dbReference>
<dbReference type="Proteomes" id="UP000178892">
    <property type="component" value="Unassembled WGS sequence"/>
</dbReference>
<dbReference type="Gene3D" id="3.30.300.20">
    <property type="match status" value="1"/>
</dbReference>
<dbReference type="InterPro" id="IPR039247">
    <property type="entry name" value="KhpB"/>
</dbReference>
<dbReference type="Gene3D" id="3.30.1370.50">
    <property type="entry name" value="R3H-like domain"/>
    <property type="match status" value="1"/>
</dbReference>
<feature type="domain" description="R3H" evidence="1">
    <location>
        <begin position="84"/>
        <end position="150"/>
    </location>
</feature>
<evidence type="ECO:0000313" key="2">
    <source>
        <dbReference type="EMBL" id="OGE80821.1"/>
    </source>
</evidence>
<sequence>MNEKELIKQQLLDLLKHMGFDADILERQEEGRMVFNIKTQDAQLLIGKQGANLEALQYIIRAFSRKNPESERFPFALDVDDYKDKRVIYLKELARRAAHQARSSKRSVGLPLMPAFERKVVHDYLSLFADISSESQGMEPNRRVVIRNKKSTPQQPSDDFVFIENS</sequence>
<dbReference type="InterPro" id="IPR038008">
    <property type="entry name" value="Jag_KH"/>
</dbReference>
<evidence type="ECO:0000259" key="1">
    <source>
        <dbReference type="PROSITE" id="PS51061"/>
    </source>
</evidence>
<protein>
    <recommendedName>
        <fullName evidence="1">R3H domain-containing protein</fullName>
    </recommendedName>
</protein>
<dbReference type="Pfam" id="PF13083">
    <property type="entry name" value="KH_KhpA-B"/>
    <property type="match status" value="1"/>
</dbReference>
<proteinExistence type="predicted"/>
<accession>A0A1F5NT20</accession>
<dbReference type="PANTHER" id="PTHR35800:SF1">
    <property type="entry name" value="RNA-BINDING PROTEIN KHPB"/>
    <property type="match status" value="1"/>
</dbReference>
<dbReference type="InterPro" id="IPR001374">
    <property type="entry name" value="R3H_dom"/>
</dbReference>
<dbReference type="Pfam" id="PF01424">
    <property type="entry name" value="R3H"/>
    <property type="match status" value="1"/>
</dbReference>
<organism evidence="2 3">
    <name type="scientific">Candidatus Doudnabacteria bacterium RIFCSPHIGHO2_01_FULL_46_24</name>
    <dbReference type="NCBI Taxonomy" id="1817825"/>
    <lineage>
        <taxon>Bacteria</taxon>
        <taxon>Candidatus Doudnaibacteriota</taxon>
    </lineage>
</organism>
<dbReference type="PANTHER" id="PTHR35800">
    <property type="entry name" value="PROTEIN JAG"/>
    <property type="match status" value="1"/>
</dbReference>
<dbReference type="InterPro" id="IPR034079">
    <property type="entry name" value="R3H_KhpB"/>
</dbReference>
<dbReference type="InterPro" id="IPR015946">
    <property type="entry name" value="KH_dom-like_a/b"/>
</dbReference>
<dbReference type="GO" id="GO:0003723">
    <property type="term" value="F:RNA binding"/>
    <property type="evidence" value="ECO:0007669"/>
    <property type="project" value="InterPro"/>
</dbReference>
<comment type="caution">
    <text evidence="2">The sequence shown here is derived from an EMBL/GenBank/DDBJ whole genome shotgun (WGS) entry which is preliminary data.</text>
</comment>
<dbReference type="CDD" id="cd02644">
    <property type="entry name" value="R3H_jag"/>
    <property type="match status" value="1"/>
</dbReference>
<dbReference type="EMBL" id="MFEL01000018">
    <property type="protein sequence ID" value="OGE80821.1"/>
    <property type="molecule type" value="Genomic_DNA"/>
</dbReference>
<dbReference type="AlphaFoldDB" id="A0A1F5NT20"/>
<dbReference type="STRING" id="1817825.A2720_04660"/>
<dbReference type="SMART" id="SM00393">
    <property type="entry name" value="R3H"/>
    <property type="match status" value="1"/>
</dbReference>
<dbReference type="InterPro" id="IPR036867">
    <property type="entry name" value="R3H_dom_sf"/>
</dbReference>
<dbReference type="PROSITE" id="PS51061">
    <property type="entry name" value="R3H"/>
    <property type="match status" value="1"/>
</dbReference>
<evidence type="ECO:0000313" key="3">
    <source>
        <dbReference type="Proteomes" id="UP000178892"/>
    </source>
</evidence>
<name>A0A1F5NT20_9BACT</name>
<reference evidence="2 3" key="1">
    <citation type="journal article" date="2016" name="Nat. Commun.">
        <title>Thousands of microbial genomes shed light on interconnected biogeochemical processes in an aquifer system.</title>
        <authorList>
            <person name="Anantharaman K."/>
            <person name="Brown C.T."/>
            <person name="Hug L.A."/>
            <person name="Sharon I."/>
            <person name="Castelle C.J."/>
            <person name="Probst A.J."/>
            <person name="Thomas B.C."/>
            <person name="Singh A."/>
            <person name="Wilkins M.J."/>
            <person name="Karaoz U."/>
            <person name="Brodie E.L."/>
            <person name="Williams K.H."/>
            <person name="Hubbard S.S."/>
            <person name="Banfield J.F."/>
        </authorList>
    </citation>
    <scope>NUCLEOTIDE SEQUENCE [LARGE SCALE GENOMIC DNA]</scope>
</reference>
<dbReference type="SUPFAM" id="SSF82708">
    <property type="entry name" value="R3H domain"/>
    <property type="match status" value="1"/>
</dbReference>